<accession>A0ABS9HSH6</accession>
<reference evidence="3 4" key="3">
    <citation type="submission" date="2022-01" db="EMBL/GenBank/DDBJ databases">
        <authorList>
            <person name="Zhou L.Y."/>
        </authorList>
    </citation>
    <scope>NUCLEOTIDE SEQUENCE [LARGE SCALE GENOMIC DNA]</scope>
    <source>
        <strain evidence="3 4">TLK-CK17</strain>
    </source>
</reference>
<keyword evidence="1" id="KW-0472">Membrane</keyword>
<dbReference type="RefSeq" id="WP_237053451.1">
    <property type="nucleotide sequence ID" value="NZ_JAKJPO010000001.1"/>
</dbReference>
<keyword evidence="1" id="KW-0812">Transmembrane</keyword>
<dbReference type="EMBL" id="JAKJPO010000001">
    <property type="protein sequence ID" value="MCF7221105.1"/>
    <property type="molecule type" value="Genomic_DNA"/>
</dbReference>
<proteinExistence type="predicted"/>
<dbReference type="Proteomes" id="UP001430796">
    <property type="component" value="Unassembled WGS sequence"/>
</dbReference>
<feature type="transmembrane region" description="Helical" evidence="1">
    <location>
        <begin position="20"/>
        <end position="37"/>
    </location>
</feature>
<organism evidence="3 4">
    <name type="scientific">Marilutibacter chinensis</name>
    <dbReference type="NCBI Taxonomy" id="2912247"/>
    <lineage>
        <taxon>Bacteria</taxon>
        <taxon>Pseudomonadati</taxon>
        <taxon>Pseudomonadota</taxon>
        <taxon>Gammaproteobacteria</taxon>
        <taxon>Lysobacterales</taxon>
        <taxon>Lysobacteraceae</taxon>
        <taxon>Marilutibacter</taxon>
    </lineage>
</organism>
<comment type="caution">
    <text evidence="3">The sequence shown here is derived from an EMBL/GenBank/DDBJ whole genome shotgun (WGS) entry which is preliminary data.</text>
</comment>
<feature type="domain" description="Bacterial Pleckstrin homology" evidence="2">
    <location>
        <begin position="103"/>
        <end position="177"/>
    </location>
</feature>
<keyword evidence="1" id="KW-1133">Transmembrane helix</keyword>
<feature type="transmembrane region" description="Helical" evidence="1">
    <location>
        <begin position="49"/>
        <end position="67"/>
    </location>
</feature>
<sequence length="185" mass="20956">MSSPDTRDFPSAPLAHRTTWFFPALWVLIVIVAYMTPSARPATTEPVPPWLITPFACALVVIGPFILLQYRRIRVEGGALRVMAASVFTHTIAIADLDLERARIVNLDEHPEYRPWLRLFGMSLPGFTAGHCLLRNRTRAFCLLTDRERVLVLPQRNGRYLLLSPERPQAMLSQLRELAGNAPRN</sequence>
<protein>
    <submittedName>
        <fullName evidence="3">PH domain-containing protein</fullName>
    </submittedName>
</protein>
<evidence type="ECO:0000313" key="3">
    <source>
        <dbReference type="EMBL" id="MCF7221105.1"/>
    </source>
</evidence>
<evidence type="ECO:0000259" key="2">
    <source>
        <dbReference type="Pfam" id="PF10882"/>
    </source>
</evidence>
<dbReference type="InterPro" id="IPR027783">
    <property type="entry name" value="Bacterial_PH-related"/>
</dbReference>
<evidence type="ECO:0000313" key="4">
    <source>
        <dbReference type="Proteomes" id="UP001430796"/>
    </source>
</evidence>
<evidence type="ECO:0000256" key="1">
    <source>
        <dbReference type="SAM" id="Phobius"/>
    </source>
</evidence>
<keyword evidence="4" id="KW-1185">Reference proteome</keyword>
<reference evidence="4" key="1">
    <citation type="submission" date="2022-01" db="EMBL/GenBank/DDBJ databases">
        <title>Lysobacter chinensis sp. nov., a bacterium isolated from cow dung compost.</title>
        <authorList>
            <person name="Zhou L.Y."/>
        </authorList>
    </citation>
    <scope>NUCLEOTIDE SEQUENCE [LARGE SCALE GENOMIC DNA]</scope>
    <source>
        <strain evidence="4">TLK-CK17</strain>
    </source>
</reference>
<gene>
    <name evidence="3" type="ORF">L3V18_04780</name>
</gene>
<reference evidence="3 4" key="2">
    <citation type="submission" date="2022-01" db="EMBL/GenBank/DDBJ databases">
        <title>Lysobacter chinensis sp. nov., a bacterium isolated from cow dung compost.</title>
        <authorList>
            <person name="Liu Y."/>
        </authorList>
    </citation>
    <scope>NUCLEOTIDE SEQUENCE [LARGE SCALE GENOMIC DNA]</scope>
    <source>
        <strain evidence="3 4">TLK-CK17</strain>
    </source>
</reference>
<dbReference type="Pfam" id="PF10882">
    <property type="entry name" value="bPH_5"/>
    <property type="match status" value="1"/>
</dbReference>
<name>A0ABS9HSH6_9GAMM</name>